<dbReference type="AlphaFoldDB" id="A0A397QYF5"/>
<dbReference type="Proteomes" id="UP000266506">
    <property type="component" value="Unassembled WGS sequence"/>
</dbReference>
<dbReference type="PANTHER" id="PTHR18964:SF149">
    <property type="entry name" value="BIFUNCTIONAL UDP-N-ACETYLGLUCOSAMINE 2-EPIMERASE_N-ACETYLMANNOSAMINE KINASE"/>
    <property type="match status" value="1"/>
</dbReference>
<dbReference type="SUPFAM" id="SSF53067">
    <property type="entry name" value="Actin-like ATPase domain"/>
    <property type="match status" value="1"/>
</dbReference>
<dbReference type="PANTHER" id="PTHR18964">
    <property type="entry name" value="ROK (REPRESSOR, ORF, KINASE) FAMILY"/>
    <property type="match status" value="1"/>
</dbReference>
<keyword evidence="2" id="KW-0808">Transferase</keyword>
<dbReference type="InterPro" id="IPR043129">
    <property type="entry name" value="ATPase_NBD"/>
</dbReference>
<sequence length="294" mass="31047">MRFGVDVGGTTVKIGVCEDYKVVDTFVVKTTKENLFKDVCEGVVNYAKEHNGTIDFVGFGIPGVVIDNLIVNMPNIGLTNVNLNDVAKKYFPNAKIASTNDANAAALGEALVGEKSSSSYMVTLGTGVGGGYIIDDKVIAGPHAATGEIGHMYIDSKHEFQCNCGLKGCLETVASATGIVRLAKTYYNDYKTKLSKDTMSAKDVMDAAREGDALGLAVLDMVAEALGRALSIIAVTCDVDVFYIGGGVSAAGKVLLDAIKKYYNKYAFYALKNVRIELAKLGNAAGMISAAYLG</sequence>
<dbReference type="OrthoDB" id="9810372at2"/>
<accession>A0A397QYF5</accession>
<evidence type="ECO:0000313" key="3">
    <source>
        <dbReference type="Proteomes" id="UP000266506"/>
    </source>
</evidence>
<dbReference type="InterPro" id="IPR000600">
    <property type="entry name" value="ROK"/>
</dbReference>
<reference evidence="2 3" key="1">
    <citation type="submission" date="2018-08" db="EMBL/GenBank/DDBJ databases">
        <title>Genomic Encyclopedia of Archaeal and Bacterial Type Strains, Phase II (KMG-II): from individual species to whole genera.</title>
        <authorList>
            <person name="Goeker M."/>
        </authorList>
    </citation>
    <scope>NUCLEOTIDE SEQUENCE [LARGE SCALE GENOMIC DNA]</scope>
    <source>
        <strain evidence="2 3">ATCC 27112</strain>
    </source>
</reference>
<dbReference type="EMBL" id="QXEV01000026">
    <property type="protein sequence ID" value="RIA64985.1"/>
    <property type="molecule type" value="Genomic_DNA"/>
</dbReference>
<keyword evidence="3" id="KW-1185">Reference proteome</keyword>
<evidence type="ECO:0000256" key="1">
    <source>
        <dbReference type="ARBA" id="ARBA00006479"/>
    </source>
</evidence>
<dbReference type="Gene3D" id="3.30.420.40">
    <property type="match status" value="2"/>
</dbReference>
<keyword evidence="2" id="KW-0418">Kinase</keyword>
<dbReference type="InParanoid" id="A0A397QYF5"/>
<comment type="similarity">
    <text evidence="1">Belongs to the ROK (NagC/XylR) family.</text>
</comment>
<protein>
    <submittedName>
        <fullName evidence="2">Glucokinase</fullName>
    </submittedName>
</protein>
<proteinExistence type="inferred from homology"/>
<gene>
    <name evidence="2" type="ORF">EI71_01683</name>
</gene>
<dbReference type="FunCoup" id="A0A397QYF5">
    <property type="interactions" value="191"/>
</dbReference>
<evidence type="ECO:0000313" key="2">
    <source>
        <dbReference type="EMBL" id="RIA64985.1"/>
    </source>
</evidence>
<dbReference type="Pfam" id="PF00480">
    <property type="entry name" value="ROK"/>
    <property type="match status" value="1"/>
</dbReference>
<dbReference type="RefSeq" id="WP_119016767.1">
    <property type="nucleotide sequence ID" value="NZ_QXEV01000026.1"/>
</dbReference>
<dbReference type="GO" id="GO:0016301">
    <property type="term" value="F:kinase activity"/>
    <property type="evidence" value="ECO:0007669"/>
    <property type="project" value="UniProtKB-KW"/>
</dbReference>
<organism evidence="2 3">
    <name type="scientific">Anaeroplasma bactoclasticum</name>
    <dbReference type="NCBI Taxonomy" id="2088"/>
    <lineage>
        <taxon>Bacteria</taxon>
        <taxon>Bacillati</taxon>
        <taxon>Mycoplasmatota</taxon>
        <taxon>Mollicutes</taxon>
        <taxon>Anaeroplasmatales</taxon>
        <taxon>Anaeroplasmataceae</taxon>
        <taxon>Anaeroplasma</taxon>
    </lineage>
</organism>
<comment type="caution">
    <text evidence="2">The sequence shown here is derived from an EMBL/GenBank/DDBJ whole genome shotgun (WGS) entry which is preliminary data.</text>
</comment>
<name>A0A397QYF5_9MOLU</name>